<evidence type="ECO:0000259" key="3">
    <source>
        <dbReference type="PROSITE" id="PS50018"/>
    </source>
</evidence>
<dbReference type="InterPro" id="IPR000593">
    <property type="entry name" value="RasGAP_C"/>
</dbReference>
<dbReference type="GO" id="GO:1903479">
    <property type="term" value="P:mitotic actomyosin contractile ring assembly actin filament organization"/>
    <property type="evidence" value="ECO:0007669"/>
    <property type="project" value="TreeGrafter"/>
</dbReference>
<dbReference type="GO" id="GO:0051015">
    <property type="term" value="F:actin filament binding"/>
    <property type="evidence" value="ECO:0007669"/>
    <property type="project" value="TreeGrafter"/>
</dbReference>
<dbReference type="CDD" id="cd21206">
    <property type="entry name" value="CH_IQGAP"/>
    <property type="match status" value="1"/>
</dbReference>
<dbReference type="Pfam" id="PF00616">
    <property type="entry name" value="RasGAP"/>
    <property type="match status" value="1"/>
</dbReference>
<dbReference type="Gene3D" id="1.20.5.190">
    <property type="match status" value="1"/>
</dbReference>
<reference evidence="5 6" key="1">
    <citation type="journal article" date="2010" name="Nat. Biotechnol.">
        <title>Genome sequence of the model mushroom Schizophyllum commune.</title>
        <authorList>
            <person name="Ohm R.A."/>
            <person name="de Jong J.F."/>
            <person name="Lugones L.G."/>
            <person name="Aerts A."/>
            <person name="Kothe E."/>
            <person name="Stajich J.E."/>
            <person name="de Vries R.P."/>
            <person name="Record E."/>
            <person name="Levasseur A."/>
            <person name="Baker S.E."/>
            <person name="Bartholomew K.A."/>
            <person name="Coutinho P.M."/>
            <person name="Erdmann S."/>
            <person name="Fowler T.J."/>
            <person name="Gathman A.C."/>
            <person name="Lombard V."/>
            <person name="Henrissat B."/>
            <person name="Knabe N."/>
            <person name="Kuees U."/>
            <person name="Lilly W.W."/>
            <person name="Lindquist E."/>
            <person name="Lucas S."/>
            <person name="Magnuson J.K."/>
            <person name="Piumi F."/>
            <person name="Raudaskoski M."/>
            <person name="Salamov A."/>
            <person name="Schmutz J."/>
            <person name="Schwarze F.W.M.R."/>
            <person name="vanKuyk P.A."/>
            <person name="Horton J.S."/>
            <person name="Grigoriev I.V."/>
            <person name="Woesten H.A.B."/>
        </authorList>
    </citation>
    <scope>NUCLEOTIDE SEQUENCE [LARGE SCALE GENOMIC DNA]</scope>
    <source>
        <strain evidence="6">H4-8 / FGSC 9210</strain>
    </source>
</reference>
<dbReference type="HOGENOM" id="CLU_000972_1_0_1"/>
<name>D8PP06_SCHCM</name>
<dbReference type="PROSITE" id="PS50018">
    <property type="entry name" value="RAS_GTPASE_ACTIV_2"/>
    <property type="match status" value="1"/>
</dbReference>
<dbReference type="VEuPathDB" id="FungiDB:SCHCODRAFT_01165661"/>
<sequence>MKKYGSQLSAGGRRLGRHLPRIASGDQEDEPGPDRPADEPSPPVPPLPPSERREQRLRGIRDPDRPSNAEDVAGVSGRLKLSKDNPINNFASPLPSKALAGGARWGLWADVQRHLLQAYEYLCHVGEAQQWMEGCLGQELGWGVVEMDERLRDGVVLAKLVRVFQGEHAVRKIYEAPKLDFRHSDNINAFFNFVREVGLPEGFIFELTDLYNKKNIPKVIYCIHALSHLLARRGLAERIGNLLGQLQFSDEQLQQTHKGLKDSGVPMPNFGNLGRDLAKEFNEEPEEEPETEEERRDRMLLECEADIVKLQAQARAALARRAVHDTERRTALAQRYVAKTQAICRGYLARREASQQRQSRASLQPWARALQAVVRGRLTRERVGQRVQRIFSGEAYAVKIQAQIRGVLQRRRMAKLRAALKNHFKVVTKIQAVARANRVRQHHDSLAITFEDPIVEASIASVQALGRGVLARRKAVRRQSMLRRFEPNFVGLQAQCRGVLMRRRVRKQMAKLEDVSQTVVRIQAAVRTYLARKRLLILIRGLRRATPVIVGLQAKARAMLARQQHQDMTRYLGEAKTIKSVGGLQAFARAALARKRHTELHRTLEFVAPDVVGLQAQIRGAMVRLEYYAWRDHLWHNETVATILQAMLRGAMQRRAFSRKMAYYRENLAKVIKIQSLVRAKETREQYRQLTMGTNVTVGTIKNFVHLLDDSEADFQEELKVERLRKQVVEAIRENQALEYDVGELDTRIGLLVENAKTFEDAMKTRRGRGDSAASHAARTSLLAAHGDPFAGPSTLTHDARKKLELYQQLFYLLQTHGEYLSRLFIRVSMSDSEDHKRFIERAVLNMFGYGHDRREDYLLLKLFSVAIREHIMEASSLEDIIHDHPMYLSVAVQYVRPKHAVYIRDTFQGVVRDVVESDDLDLEVDPSKIHRQRITMEEEKTGIASSQQKDLPFHAALADPKTRAEYIRHLQQLNWKTGAFVKAMLDSTNKMPYSMRYIIRETLAAVRERFPDATDQECVSCIARVIFYRFINPAIMAPETFNLVEDTLDLTSRRNLGQISAVIQQIASGVEFNEESASYVAINGYVSTAIQPLSAWFFELANVPDPEVQYHAHEFLDATVQPKPIYISPNEIYKIHKLLSDHRTHLINAPAEKDRLAIILEELNGVPYSSNAALDEARDIVITLELSNRWATVDDTKAMEKAEWVKAKRAVLAVLRVQPAQDLITSLMKPVTEADEEMWEDILEAEELNERQTAAHPRQASQAAQEYKLQDIRRLDFKSVKAMAIQSLIELEKQDKITRSNGFQEILNDIAYDVRSKHRRRLQRQQEMENMQEALTQLAERKVHFQKQIDAYNDYMKDALSTMQRGKKQRVVLPFTKQYKHKQNLQRMGRTPKFGSYLYTAKELYDRQIILSIDQYSPRQYDKINIIMSSNDFGVFTLDLESSLFGVTSRIASQNLSMSELLDAKYENRSAIPLFGGKVKANTERLLFQINKKFYV</sequence>
<proteinExistence type="predicted"/>
<dbReference type="eggNOG" id="KOG2128">
    <property type="taxonomic scope" value="Eukaryota"/>
</dbReference>
<feature type="region of interest" description="Disordered" evidence="2">
    <location>
        <begin position="1"/>
        <end position="77"/>
    </location>
</feature>
<dbReference type="SMART" id="SM00033">
    <property type="entry name" value="CH"/>
    <property type="match status" value="1"/>
</dbReference>
<dbReference type="Pfam" id="PF03836">
    <property type="entry name" value="RasGAP_C"/>
    <property type="match status" value="1"/>
</dbReference>
<dbReference type="OMA" id="KGVLVHW"/>
<evidence type="ECO:0000256" key="1">
    <source>
        <dbReference type="SAM" id="Coils"/>
    </source>
</evidence>
<feature type="compositionally biased region" description="Pro residues" evidence="2">
    <location>
        <begin position="39"/>
        <end position="49"/>
    </location>
</feature>
<dbReference type="GO" id="GO:0110085">
    <property type="term" value="C:mitotic actomyosin contractile ring"/>
    <property type="evidence" value="ECO:0007669"/>
    <property type="project" value="TreeGrafter"/>
</dbReference>
<dbReference type="FunCoup" id="D8PP06">
    <property type="interactions" value="157"/>
</dbReference>
<dbReference type="SUPFAM" id="SSF143885">
    <property type="entry name" value="RGC domain-like"/>
    <property type="match status" value="1"/>
</dbReference>
<evidence type="ECO:0008006" key="7">
    <source>
        <dbReference type="Google" id="ProtNLM"/>
    </source>
</evidence>
<protein>
    <recommendedName>
        <fullName evidence="7">Ras GTPase-activating protein</fullName>
    </recommendedName>
</protein>
<feature type="compositionally biased region" description="Basic and acidic residues" evidence="2">
    <location>
        <begin position="50"/>
        <end position="68"/>
    </location>
</feature>
<dbReference type="GeneID" id="9585853"/>
<feature type="domain" description="Calponin-homology (CH)" evidence="4">
    <location>
        <begin position="122"/>
        <end position="230"/>
    </location>
</feature>
<dbReference type="GO" id="GO:0005516">
    <property type="term" value="F:calmodulin binding"/>
    <property type="evidence" value="ECO:0007669"/>
    <property type="project" value="TreeGrafter"/>
</dbReference>
<dbReference type="GO" id="GO:0005096">
    <property type="term" value="F:GTPase activator activity"/>
    <property type="evidence" value="ECO:0007669"/>
    <property type="project" value="TreeGrafter"/>
</dbReference>
<feature type="domain" description="Ras-GAP" evidence="3">
    <location>
        <begin position="855"/>
        <end position="1069"/>
    </location>
</feature>
<evidence type="ECO:0000259" key="4">
    <source>
        <dbReference type="PROSITE" id="PS50021"/>
    </source>
</evidence>
<dbReference type="PROSITE" id="PS50021">
    <property type="entry name" value="CH"/>
    <property type="match status" value="1"/>
</dbReference>
<feature type="coiled-coil region" evidence="1">
    <location>
        <begin position="1322"/>
        <end position="1349"/>
    </location>
</feature>
<dbReference type="PANTHER" id="PTHR14149:SF14">
    <property type="entry name" value="CALPONIN-HOMOLOGY (CH) DOMAIN-CONTAINING PROTEIN"/>
    <property type="match status" value="1"/>
</dbReference>
<evidence type="ECO:0000256" key="2">
    <source>
        <dbReference type="SAM" id="MobiDB-lite"/>
    </source>
</evidence>
<dbReference type="SMART" id="SM00015">
    <property type="entry name" value="IQ"/>
    <property type="match status" value="12"/>
</dbReference>
<evidence type="ECO:0000313" key="5">
    <source>
        <dbReference type="EMBL" id="EFJ01581.1"/>
    </source>
</evidence>
<dbReference type="Gene3D" id="1.10.506.10">
    <property type="entry name" value="GTPase Activation - p120gap, domain 1"/>
    <property type="match status" value="1"/>
</dbReference>
<organism evidence="6">
    <name type="scientific">Schizophyllum commune (strain H4-8 / FGSC 9210)</name>
    <name type="common">Split gill fungus</name>
    <dbReference type="NCBI Taxonomy" id="578458"/>
    <lineage>
        <taxon>Eukaryota</taxon>
        <taxon>Fungi</taxon>
        <taxon>Dikarya</taxon>
        <taxon>Basidiomycota</taxon>
        <taxon>Agaricomycotina</taxon>
        <taxon>Agaricomycetes</taxon>
        <taxon>Agaricomycetidae</taxon>
        <taxon>Agaricales</taxon>
        <taxon>Schizophyllaceae</taxon>
        <taxon>Schizophyllum</taxon>
    </lineage>
</organism>
<dbReference type="STRING" id="578458.D8PP06"/>
<dbReference type="Gene3D" id="1.10.418.10">
    <property type="entry name" value="Calponin-like domain"/>
    <property type="match status" value="1"/>
</dbReference>
<keyword evidence="1" id="KW-0175">Coiled coil</keyword>
<dbReference type="RefSeq" id="XP_003036483.1">
    <property type="nucleotide sequence ID" value="XM_003036437.1"/>
</dbReference>
<dbReference type="Pfam" id="PF00612">
    <property type="entry name" value="IQ"/>
    <property type="match status" value="3"/>
</dbReference>
<dbReference type="PROSITE" id="PS50096">
    <property type="entry name" value="IQ"/>
    <property type="match status" value="10"/>
</dbReference>
<dbReference type="Pfam" id="PF00307">
    <property type="entry name" value="CH"/>
    <property type="match status" value="1"/>
</dbReference>
<accession>D8PP06</accession>
<dbReference type="SUPFAM" id="SSF48350">
    <property type="entry name" value="GTPase activation domain, GAP"/>
    <property type="match status" value="1"/>
</dbReference>
<dbReference type="OrthoDB" id="775356at2759"/>
<evidence type="ECO:0000313" key="6">
    <source>
        <dbReference type="Proteomes" id="UP000007431"/>
    </source>
</evidence>
<dbReference type="EMBL" id="GL377302">
    <property type="protein sequence ID" value="EFJ01581.1"/>
    <property type="molecule type" value="Genomic_DNA"/>
</dbReference>
<dbReference type="InterPro" id="IPR001936">
    <property type="entry name" value="RasGAP_dom"/>
</dbReference>
<dbReference type="Proteomes" id="UP000007431">
    <property type="component" value="Unassembled WGS sequence"/>
</dbReference>
<dbReference type="InterPro" id="IPR001715">
    <property type="entry name" value="CH_dom"/>
</dbReference>
<dbReference type="PANTHER" id="PTHR14149">
    <property type="entry name" value="RAS GTPASE-ACTIVATING PROTEIN WITH IQ MOTIF"/>
    <property type="match status" value="1"/>
</dbReference>
<dbReference type="InterPro" id="IPR008936">
    <property type="entry name" value="Rho_GTPase_activation_prot"/>
</dbReference>
<dbReference type="InterPro" id="IPR036872">
    <property type="entry name" value="CH_dom_sf"/>
</dbReference>
<dbReference type="KEGG" id="scm:SCHCO_01165661"/>
<keyword evidence="6" id="KW-1185">Reference proteome</keyword>
<dbReference type="SMART" id="SM00323">
    <property type="entry name" value="RasGAP"/>
    <property type="match status" value="1"/>
</dbReference>
<dbReference type="InterPro" id="IPR000048">
    <property type="entry name" value="IQ_motif_EF-hand-BS"/>
</dbReference>
<dbReference type="SUPFAM" id="SSF47576">
    <property type="entry name" value="Calponin-homology domain, CH-domain"/>
    <property type="match status" value="1"/>
</dbReference>
<gene>
    <name evidence="5" type="ORF">SCHCODRAFT_63024</name>
</gene>
<dbReference type="InParanoid" id="D8PP06"/>